<proteinExistence type="predicted"/>
<protein>
    <submittedName>
        <fullName evidence="1">Uncharacterized protein</fullName>
    </submittedName>
</protein>
<gene>
    <name evidence="1" type="ORF">KUCAC02_013763</name>
</gene>
<evidence type="ECO:0000313" key="1">
    <source>
        <dbReference type="EMBL" id="KAI4810835.1"/>
    </source>
</evidence>
<organism evidence="1 2">
    <name type="scientific">Chaenocephalus aceratus</name>
    <name type="common">Blackfin icefish</name>
    <name type="synonym">Chaenichthys aceratus</name>
    <dbReference type="NCBI Taxonomy" id="36190"/>
    <lineage>
        <taxon>Eukaryota</taxon>
        <taxon>Metazoa</taxon>
        <taxon>Chordata</taxon>
        <taxon>Craniata</taxon>
        <taxon>Vertebrata</taxon>
        <taxon>Euteleostomi</taxon>
        <taxon>Actinopterygii</taxon>
        <taxon>Neopterygii</taxon>
        <taxon>Teleostei</taxon>
        <taxon>Neoteleostei</taxon>
        <taxon>Acanthomorphata</taxon>
        <taxon>Eupercaria</taxon>
        <taxon>Perciformes</taxon>
        <taxon>Notothenioidei</taxon>
        <taxon>Channichthyidae</taxon>
        <taxon>Chaenocephalus</taxon>
    </lineage>
</organism>
<sequence>MSAVSSLVPARFLTLTAHLVIVITIFWSREHNVKACLPLDFTQEQYDDEDMKLVVGLAVTLGLFAVELAGFFSGVSMFNCSQGLLSTGAHASASVALLFFLFEQWECDIYWWILAICSTRCPLQRFPVNTGTSLVLSSLLSVLVFAGMQMFSKQLGSTEWLTIVGGFLGSVLFICSLTAFNNLENLIFGKGFQAKIFPEILVCLCLSLFASGLVHRVCVTTCLIFSLFAVYYINKVSAALYQAAVPAVTPAKAASKGKRKN</sequence>
<name>A0ACB9WBU0_CHAAC</name>
<keyword evidence="2" id="KW-1185">Reference proteome</keyword>
<dbReference type="Proteomes" id="UP001057452">
    <property type="component" value="Chromosome 16"/>
</dbReference>
<evidence type="ECO:0000313" key="2">
    <source>
        <dbReference type="Proteomes" id="UP001057452"/>
    </source>
</evidence>
<accession>A0ACB9WBU0</accession>
<dbReference type="EMBL" id="CM043800">
    <property type="protein sequence ID" value="KAI4810835.1"/>
    <property type="molecule type" value="Genomic_DNA"/>
</dbReference>
<comment type="caution">
    <text evidence="1">The sequence shown here is derived from an EMBL/GenBank/DDBJ whole genome shotgun (WGS) entry which is preliminary data.</text>
</comment>
<reference evidence="1" key="1">
    <citation type="submission" date="2022-05" db="EMBL/GenBank/DDBJ databases">
        <title>Chromosome-level genome of Chaenocephalus aceratus.</title>
        <authorList>
            <person name="Park H."/>
        </authorList>
    </citation>
    <scope>NUCLEOTIDE SEQUENCE</scope>
    <source>
        <strain evidence="1">KU_202001</strain>
    </source>
</reference>